<reference evidence="5" key="1">
    <citation type="journal article" date="2019" name="Int. J. Syst. Evol. Microbiol.">
        <title>The Global Catalogue of Microorganisms (GCM) 10K type strain sequencing project: providing services to taxonomists for standard genome sequencing and annotation.</title>
        <authorList>
            <consortium name="The Broad Institute Genomics Platform"/>
            <consortium name="The Broad Institute Genome Sequencing Center for Infectious Disease"/>
            <person name="Wu L."/>
            <person name="Ma J."/>
        </authorList>
    </citation>
    <scope>NUCLEOTIDE SEQUENCE [LARGE SCALE GENOMIC DNA]</scope>
    <source>
        <strain evidence="5">JCM 32226</strain>
    </source>
</reference>
<evidence type="ECO:0000256" key="3">
    <source>
        <dbReference type="SAM" id="MobiDB-lite"/>
    </source>
</evidence>
<dbReference type="Proteomes" id="UP001501321">
    <property type="component" value="Unassembled WGS sequence"/>
</dbReference>
<evidence type="ECO:0000256" key="1">
    <source>
        <dbReference type="HAMAP-Rule" id="MF_00715"/>
    </source>
</evidence>
<dbReference type="InterPro" id="IPR007236">
    <property type="entry name" value="SlyX"/>
</dbReference>
<evidence type="ECO:0000313" key="5">
    <source>
        <dbReference type="Proteomes" id="UP001501321"/>
    </source>
</evidence>
<organism evidence="4 5">
    <name type="scientific">Pseudaeromonas paramecii</name>
    <dbReference type="NCBI Taxonomy" id="2138166"/>
    <lineage>
        <taxon>Bacteria</taxon>
        <taxon>Pseudomonadati</taxon>
        <taxon>Pseudomonadota</taxon>
        <taxon>Gammaproteobacteria</taxon>
        <taxon>Aeromonadales</taxon>
        <taxon>Aeromonadaceae</taxon>
        <taxon>Pseudaeromonas</taxon>
    </lineage>
</organism>
<dbReference type="RefSeq" id="WP_345012488.1">
    <property type="nucleotide sequence ID" value="NZ_BAABFC010000012.1"/>
</dbReference>
<evidence type="ECO:0000256" key="2">
    <source>
        <dbReference type="SAM" id="Coils"/>
    </source>
</evidence>
<name>A0ABP8Q928_9GAMM</name>
<feature type="coiled-coil region" evidence="2">
    <location>
        <begin position="2"/>
        <end position="43"/>
    </location>
</feature>
<dbReference type="EMBL" id="BAABFC010000012">
    <property type="protein sequence ID" value="GAA4499378.1"/>
    <property type="molecule type" value="Genomic_DNA"/>
</dbReference>
<gene>
    <name evidence="1" type="primary">slyX</name>
    <name evidence="4" type="ORF">GCM10023095_19440</name>
</gene>
<protein>
    <recommendedName>
        <fullName evidence="1">Protein SlyX homolog</fullName>
    </recommendedName>
</protein>
<dbReference type="Gene3D" id="1.20.5.300">
    <property type="match status" value="1"/>
</dbReference>
<dbReference type="Pfam" id="PF04102">
    <property type="entry name" value="SlyX"/>
    <property type="match status" value="1"/>
</dbReference>
<proteinExistence type="inferred from homology"/>
<dbReference type="PANTHER" id="PTHR36508">
    <property type="entry name" value="PROTEIN SLYX"/>
    <property type="match status" value="1"/>
</dbReference>
<feature type="region of interest" description="Disordered" evidence="3">
    <location>
        <begin position="50"/>
        <end position="71"/>
    </location>
</feature>
<dbReference type="HAMAP" id="MF_00715">
    <property type="entry name" value="SlyX"/>
    <property type="match status" value="1"/>
</dbReference>
<evidence type="ECO:0000313" key="4">
    <source>
        <dbReference type="EMBL" id="GAA4499378.1"/>
    </source>
</evidence>
<comment type="similarity">
    <text evidence="1">Belongs to the SlyX family.</text>
</comment>
<sequence>MQDDVQSLLERLETRLAFQEDTIEMLNQALIQQQRQLDGLHEKMSAIQSKLKEVQGSPVASQAEETPPPHY</sequence>
<comment type="caution">
    <text evidence="4">The sequence shown here is derived from an EMBL/GenBank/DDBJ whole genome shotgun (WGS) entry which is preliminary data.</text>
</comment>
<keyword evidence="5" id="KW-1185">Reference proteome</keyword>
<dbReference type="PANTHER" id="PTHR36508:SF1">
    <property type="entry name" value="PROTEIN SLYX"/>
    <property type="match status" value="1"/>
</dbReference>
<keyword evidence="2" id="KW-0175">Coiled coil</keyword>
<accession>A0ABP8Q928</accession>